<evidence type="ECO:0000256" key="1">
    <source>
        <dbReference type="SAM" id="SignalP"/>
    </source>
</evidence>
<dbReference type="RefSeq" id="WP_183347571.1">
    <property type="nucleotide sequence ID" value="NZ_BLXY01000003.1"/>
</dbReference>
<reference evidence="3" key="3">
    <citation type="submission" date="2022-04" db="EMBL/GenBank/DDBJ databases">
        <authorList>
            <person name="Liu G."/>
        </authorList>
    </citation>
    <scope>NUCLEOTIDE SEQUENCE</scope>
    <source>
        <strain evidence="3">RG22</strain>
    </source>
</reference>
<protein>
    <submittedName>
        <fullName evidence="2">Uncharacterized protein</fullName>
    </submittedName>
</protein>
<dbReference type="EMBL" id="BLXY01000003">
    <property type="protein sequence ID" value="GFO64460.1"/>
    <property type="molecule type" value="Genomic_DNA"/>
</dbReference>
<dbReference type="Proteomes" id="UP000831485">
    <property type="component" value="Chromosome"/>
</dbReference>
<sequence>MKEKVCVVCLKAFAASVAAVMAYVLDGRTNDAPAPHGILSGPERPPTRQLNLGLCPEHEEYFKEGLVAVIEIETVKSQEEYDAMASQAEGRTGNIIYLPKEVVVRLADFPPNNAVVFCEQEPFERLKEASKNVWS</sequence>
<keyword evidence="5" id="KW-1185">Reference proteome</keyword>
<keyword evidence="1" id="KW-0732">Signal</keyword>
<reference evidence="2" key="2">
    <citation type="journal article" date="2021" name="Int. J. Syst. Evol. Microbiol.">
        <title>Geomonas silvestris sp. nov., Geomonas paludis sp. nov. and Geomonas limicola sp. nov., isolated from terrestrial environments, and emended description of the genus Geomonas.</title>
        <authorList>
            <person name="Itoh H."/>
            <person name="Xu Z."/>
            <person name="Masuda Y."/>
            <person name="Ushijima N."/>
            <person name="Hayakawa C."/>
            <person name="Shiratori Y."/>
            <person name="Senoo K."/>
        </authorList>
    </citation>
    <scope>NUCLEOTIDE SEQUENCE</scope>
    <source>
        <strain evidence="2">Red736</strain>
    </source>
</reference>
<reference evidence="4" key="1">
    <citation type="submission" date="2020-06" db="EMBL/GenBank/DDBJ databases">
        <title>Draft genomic sequecing of Geomonas sp. Red736.</title>
        <authorList>
            <person name="Itoh H."/>
            <person name="Xu Z.X."/>
            <person name="Ushijima N."/>
            <person name="Masuda Y."/>
            <person name="Shiratori Y."/>
            <person name="Senoo K."/>
        </authorList>
    </citation>
    <scope>NUCLEOTIDE SEQUENCE [LARGE SCALE GENOMIC DNA]</scope>
    <source>
        <strain evidence="4">Red736</strain>
    </source>
</reference>
<evidence type="ECO:0000313" key="2">
    <source>
        <dbReference type="EMBL" id="GFO64460.1"/>
    </source>
</evidence>
<evidence type="ECO:0000313" key="3">
    <source>
        <dbReference type="EMBL" id="UPU34473.1"/>
    </source>
</evidence>
<evidence type="ECO:0000313" key="4">
    <source>
        <dbReference type="Proteomes" id="UP000568888"/>
    </source>
</evidence>
<dbReference type="Proteomes" id="UP000568888">
    <property type="component" value="Unassembled WGS sequence"/>
</dbReference>
<gene>
    <name evidence="2" type="ORF">GMPD_23790</name>
    <name evidence="3" type="ORF">M1B72_13545</name>
</gene>
<evidence type="ECO:0000313" key="5">
    <source>
        <dbReference type="Proteomes" id="UP000831485"/>
    </source>
</evidence>
<feature type="chain" id="PRO_5027631199" evidence="1">
    <location>
        <begin position="23"/>
        <end position="135"/>
    </location>
</feature>
<organism evidence="2 4">
    <name type="scientific">Geomonas paludis</name>
    <dbReference type="NCBI Taxonomy" id="2740185"/>
    <lineage>
        <taxon>Bacteria</taxon>
        <taxon>Pseudomonadati</taxon>
        <taxon>Thermodesulfobacteriota</taxon>
        <taxon>Desulfuromonadia</taxon>
        <taxon>Geobacterales</taxon>
        <taxon>Geobacteraceae</taxon>
        <taxon>Geomonas</taxon>
    </lineage>
</organism>
<name>A0A6V8MWJ8_9BACT</name>
<accession>A0A6V8MWJ8</accession>
<dbReference type="EMBL" id="CP096574">
    <property type="protein sequence ID" value="UPU34473.1"/>
    <property type="molecule type" value="Genomic_DNA"/>
</dbReference>
<feature type="signal peptide" evidence="1">
    <location>
        <begin position="1"/>
        <end position="22"/>
    </location>
</feature>
<dbReference type="AlphaFoldDB" id="A0A6V8MWJ8"/>
<proteinExistence type="predicted"/>